<evidence type="ECO:0000256" key="3">
    <source>
        <dbReference type="ARBA" id="ARBA00023004"/>
    </source>
</evidence>
<comment type="similarity">
    <text evidence="4">Belongs to the cyclic nucleotide phosphodiesterase class-III family.</text>
</comment>
<dbReference type="Pfam" id="PF00149">
    <property type="entry name" value="Metallophos"/>
    <property type="match status" value="1"/>
</dbReference>
<organism evidence="6 7">
    <name type="scientific">Clostridium sporogenes</name>
    <dbReference type="NCBI Taxonomy" id="1509"/>
    <lineage>
        <taxon>Bacteria</taxon>
        <taxon>Bacillati</taxon>
        <taxon>Bacillota</taxon>
        <taxon>Clostridia</taxon>
        <taxon>Eubacteriales</taxon>
        <taxon>Clostridiaceae</taxon>
        <taxon>Clostridium</taxon>
    </lineage>
</organism>
<dbReference type="Proteomes" id="UP000182204">
    <property type="component" value="Chromosome"/>
</dbReference>
<dbReference type="InterPro" id="IPR029052">
    <property type="entry name" value="Metallo-depent_PP-like"/>
</dbReference>
<gene>
    <name evidence="6" type="ORF">NPD5_4185</name>
</gene>
<evidence type="ECO:0000256" key="2">
    <source>
        <dbReference type="ARBA" id="ARBA00022801"/>
    </source>
</evidence>
<dbReference type="AlphaFoldDB" id="A0A1L3NIB4"/>
<feature type="domain" description="Calcineurin-like phosphoesterase" evidence="5">
    <location>
        <begin position="106"/>
        <end position="329"/>
    </location>
</feature>
<dbReference type="GO" id="GO:0016787">
    <property type="term" value="F:hydrolase activity"/>
    <property type="evidence" value="ECO:0007669"/>
    <property type="project" value="UniProtKB-KW"/>
</dbReference>
<name>A0A1L3NIB4_CLOSG</name>
<proteinExistence type="inferred from homology"/>
<evidence type="ECO:0000313" key="6">
    <source>
        <dbReference type="EMBL" id="APH15876.1"/>
    </source>
</evidence>
<dbReference type="RefSeq" id="WP_072587192.1">
    <property type="nucleotide sequence ID" value="NZ_CP013243.1"/>
</dbReference>
<protein>
    <submittedName>
        <fullName evidence="6">Calcineurin-like phosphoesterase family protein</fullName>
    </submittedName>
</protein>
<keyword evidence="2" id="KW-0378">Hydrolase</keyword>
<evidence type="ECO:0000259" key="5">
    <source>
        <dbReference type="Pfam" id="PF00149"/>
    </source>
</evidence>
<dbReference type="InterPro" id="IPR050884">
    <property type="entry name" value="CNP_phosphodiesterase-III"/>
</dbReference>
<accession>A0A1L3NIB4</accession>
<evidence type="ECO:0000256" key="1">
    <source>
        <dbReference type="ARBA" id="ARBA00022723"/>
    </source>
</evidence>
<dbReference type="PANTHER" id="PTHR42988">
    <property type="entry name" value="PHOSPHOHYDROLASE"/>
    <property type="match status" value="1"/>
</dbReference>
<dbReference type="EMBL" id="CP013243">
    <property type="protein sequence ID" value="APH15876.1"/>
    <property type="molecule type" value="Genomic_DNA"/>
</dbReference>
<keyword evidence="1" id="KW-0479">Metal-binding</keyword>
<dbReference type="SUPFAM" id="SSF56300">
    <property type="entry name" value="Metallo-dependent phosphatases"/>
    <property type="match status" value="1"/>
</dbReference>
<reference evidence="6 7" key="1">
    <citation type="submission" date="2015-11" db="EMBL/GenBank/DDBJ databases">
        <authorList>
            <person name="Hill K.K."/>
            <person name="Shirey T.B."/>
            <person name="Raphael B."/>
            <person name="Daligault H.E."/>
            <person name="Davenport K.W."/>
            <person name="Bruce D.C."/>
            <person name="Foley B.T."/>
            <person name="Johnson S.L."/>
        </authorList>
    </citation>
    <scope>NUCLEOTIDE SEQUENCE [LARGE SCALE GENOMIC DNA]</scope>
    <source>
        <strain evidence="6 7">CDC_1632</strain>
    </source>
</reference>
<evidence type="ECO:0000256" key="4">
    <source>
        <dbReference type="ARBA" id="ARBA00025742"/>
    </source>
</evidence>
<keyword evidence="3" id="KW-0408">Iron</keyword>
<sequence length="418" mass="48440">MESRSTFRDREILIKGISTYYSVEDIKSLARLLDISEAEYFNAYISSNELADKFVTRVFQLSKENQLLETIKDNEDLKRPNIIKNISTDIINVDNNENEDESFNSLKILHLSDIHLGTSAEASKYKLQLKTDLISRLKVEKIDFLILSGDITNASTFDEYDAAFKFIEDIIKSFKIDRSKIIIVPGNHDLSWDVCKRALIKEDEFNKEIYKLRFDNFSNYFYSKLCGQDYPTEYEKQGILYKYEEEKIIVLGLNSAWEIDHIKKLRASINMESMSESIGNIIMDKKYNDWLKIAVFHHSVTGKDSMDNGFLELLVSNNFKVCMHGHIHEAKYDFYSYGNNREIAIIGAGTFGAPAEEHVLGVPLQYNFIELSLDNKQIKVNTRRREKVDGAWEADARWGDKDNPKPFYKIDLSKINNI</sequence>
<dbReference type="Gene3D" id="3.60.21.10">
    <property type="match status" value="1"/>
</dbReference>
<evidence type="ECO:0000313" key="7">
    <source>
        <dbReference type="Proteomes" id="UP000182204"/>
    </source>
</evidence>
<dbReference type="InterPro" id="IPR004843">
    <property type="entry name" value="Calcineurin-like_PHP"/>
</dbReference>
<dbReference type="PANTHER" id="PTHR42988:SF2">
    <property type="entry name" value="CYCLIC NUCLEOTIDE PHOSPHODIESTERASE CBUA0032-RELATED"/>
    <property type="match status" value="1"/>
</dbReference>
<dbReference type="GO" id="GO:0046872">
    <property type="term" value="F:metal ion binding"/>
    <property type="evidence" value="ECO:0007669"/>
    <property type="project" value="UniProtKB-KW"/>
</dbReference>